<accession>A0A016XLZ9</accession>
<dbReference type="InterPro" id="IPR029063">
    <property type="entry name" value="SAM-dependent_MTases_sf"/>
</dbReference>
<feature type="binding site" evidence="5">
    <location>
        <begin position="194"/>
        <end position="197"/>
    </location>
    <ligand>
        <name>substrate</name>
    </ligand>
</feature>
<keyword evidence="2 5" id="KW-0808">Transferase</keyword>
<dbReference type="EMBL" id="JEMG01000001">
    <property type="protein sequence ID" value="EYC52572.1"/>
    <property type="molecule type" value="Genomic_DNA"/>
</dbReference>
<dbReference type="STRING" id="1458275.AZ34_16880"/>
<dbReference type="InterPro" id="IPR050320">
    <property type="entry name" value="N5-glutamine_MTase"/>
</dbReference>
<reference evidence="8 9" key="1">
    <citation type="submission" date="2014-02" db="EMBL/GenBank/DDBJ databases">
        <title>Draft Genome of Hylemonella gracilis isolated from the Niagara River.</title>
        <authorList>
            <person name="Pawlowski D.R."/>
            <person name="Koudelka G.B."/>
        </authorList>
    </citation>
    <scope>NUCLEOTIDE SEQUENCE [LARGE SCALE GENOMIC DNA]</scope>
    <source>
        <strain evidence="8 9">Niagara R</strain>
    </source>
</reference>
<dbReference type="InterPro" id="IPR004556">
    <property type="entry name" value="HemK-like"/>
</dbReference>
<comment type="catalytic activity">
    <reaction evidence="4 5">
        <text>L-glutaminyl-[peptide chain release factor] + S-adenosyl-L-methionine = N(5)-methyl-L-glutaminyl-[peptide chain release factor] + S-adenosyl-L-homocysteine + H(+)</text>
        <dbReference type="Rhea" id="RHEA:42896"/>
        <dbReference type="Rhea" id="RHEA-COMP:10271"/>
        <dbReference type="Rhea" id="RHEA-COMP:10272"/>
        <dbReference type="ChEBI" id="CHEBI:15378"/>
        <dbReference type="ChEBI" id="CHEBI:30011"/>
        <dbReference type="ChEBI" id="CHEBI:57856"/>
        <dbReference type="ChEBI" id="CHEBI:59789"/>
        <dbReference type="ChEBI" id="CHEBI:61891"/>
        <dbReference type="EC" id="2.1.1.297"/>
    </reaction>
</comment>
<keyword evidence="1 5" id="KW-0489">Methyltransferase</keyword>
<dbReference type="GO" id="GO:0102559">
    <property type="term" value="F:peptide chain release factor N(5)-glutamine methyltransferase activity"/>
    <property type="evidence" value="ECO:0007669"/>
    <property type="project" value="UniProtKB-EC"/>
</dbReference>
<dbReference type="SUPFAM" id="SSF53335">
    <property type="entry name" value="S-adenosyl-L-methionine-dependent methyltransferases"/>
    <property type="match status" value="1"/>
</dbReference>
<sequence>MSAMQIQQAINTACSSLGLERRDAQLLLLHALGKSLVDRAWLIAHDTDSLPAQTELRYINLARQRAAGTPLPYLTGHVEFHGMPLQVDGRVLIPRPDTETLVDWALECVPSLGAPTGSVPQIIDLGTGSGAVALAIARFLVRTGQAGDVHALDVSPDALALAQANAERLNLPVQFMLGAWLTGIPARYDLIVSNPPYIAEGDPHLDALGHEPRLALTSGPDGLDAIRTIVGQAPDHLRPGGWLLLEHGWDQAMAVRDMLAQVGFTQVQSRCDLAGIERCSGGRWPV</sequence>
<dbReference type="NCBIfam" id="TIGR03534">
    <property type="entry name" value="RF_mod_PrmC"/>
    <property type="match status" value="1"/>
</dbReference>
<evidence type="ECO:0000259" key="6">
    <source>
        <dbReference type="Pfam" id="PF05175"/>
    </source>
</evidence>
<evidence type="ECO:0000313" key="9">
    <source>
        <dbReference type="Proteomes" id="UP000023268"/>
    </source>
</evidence>
<dbReference type="GO" id="GO:0032259">
    <property type="term" value="P:methylation"/>
    <property type="evidence" value="ECO:0007669"/>
    <property type="project" value="UniProtKB-KW"/>
</dbReference>
<evidence type="ECO:0000256" key="5">
    <source>
        <dbReference type="HAMAP-Rule" id="MF_02126"/>
    </source>
</evidence>
<evidence type="ECO:0000256" key="2">
    <source>
        <dbReference type="ARBA" id="ARBA00022679"/>
    </source>
</evidence>
<dbReference type="eggNOG" id="COG2890">
    <property type="taxonomic scope" value="Bacteria"/>
</dbReference>
<gene>
    <name evidence="5" type="primary">prmC</name>
    <name evidence="8" type="ORF">AZ34_16880</name>
</gene>
<dbReference type="InterPro" id="IPR007848">
    <property type="entry name" value="Small_mtfrase_dom"/>
</dbReference>
<dbReference type="Pfam" id="PF05175">
    <property type="entry name" value="MTS"/>
    <property type="match status" value="1"/>
</dbReference>
<protein>
    <recommendedName>
        <fullName evidence="5">Release factor glutamine methyltransferase</fullName>
        <shortName evidence="5">RF MTase</shortName>
        <ecNumber evidence="5">2.1.1.297</ecNumber>
    </recommendedName>
    <alternativeName>
        <fullName evidence="5">N5-glutamine methyltransferase PrmC</fullName>
    </alternativeName>
    <alternativeName>
        <fullName evidence="5">Protein-(glutamine-N5) MTase PrmC</fullName>
    </alternativeName>
    <alternativeName>
        <fullName evidence="5">Protein-glutamine N-methyltransferase PrmC</fullName>
    </alternativeName>
</protein>
<keyword evidence="3 5" id="KW-0949">S-adenosyl-L-methionine</keyword>
<dbReference type="Gene3D" id="1.10.8.10">
    <property type="entry name" value="DNA helicase RuvA subunit, C-terminal domain"/>
    <property type="match status" value="1"/>
</dbReference>
<comment type="caution">
    <text evidence="8">The sequence shown here is derived from an EMBL/GenBank/DDBJ whole genome shotgun (WGS) entry which is preliminary data.</text>
</comment>
<feature type="domain" description="Release factor glutamine methyltransferase N-terminal" evidence="7">
    <location>
        <begin position="18"/>
        <end position="76"/>
    </location>
</feature>
<dbReference type="PANTHER" id="PTHR18895">
    <property type="entry name" value="HEMK METHYLTRANSFERASE"/>
    <property type="match status" value="1"/>
</dbReference>
<evidence type="ECO:0000256" key="1">
    <source>
        <dbReference type="ARBA" id="ARBA00022603"/>
    </source>
</evidence>
<dbReference type="InterPro" id="IPR040758">
    <property type="entry name" value="PrmC_N"/>
</dbReference>
<dbReference type="HAMAP" id="MF_02126">
    <property type="entry name" value="RF_methyltr_PrmC"/>
    <property type="match status" value="1"/>
</dbReference>
<dbReference type="Pfam" id="PF17827">
    <property type="entry name" value="PrmC_N"/>
    <property type="match status" value="1"/>
</dbReference>
<dbReference type="AlphaFoldDB" id="A0A016XLZ9"/>
<dbReference type="Gene3D" id="3.40.50.150">
    <property type="entry name" value="Vaccinia Virus protein VP39"/>
    <property type="match status" value="1"/>
</dbReference>
<comment type="function">
    <text evidence="5">Methylates the class 1 translation termination release factors RF1/PrfA and RF2/PrfB on the glutamine residue of the universally conserved GGQ motif.</text>
</comment>
<dbReference type="GO" id="GO:0003676">
    <property type="term" value="F:nucleic acid binding"/>
    <property type="evidence" value="ECO:0007669"/>
    <property type="project" value="InterPro"/>
</dbReference>
<dbReference type="PROSITE" id="PS00092">
    <property type="entry name" value="N6_MTASE"/>
    <property type="match status" value="1"/>
</dbReference>
<dbReference type="PANTHER" id="PTHR18895:SF74">
    <property type="entry name" value="MTRF1L RELEASE FACTOR GLUTAMINE METHYLTRANSFERASE"/>
    <property type="match status" value="1"/>
</dbReference>
<feature type="domain" description="Methyltransferase small" evidence="6">
    <location>
        <begin position="121"/>
        <end position="202"/>
    </location>
</feature>
<comment type="similarity">
    <text evidence="5">Belongs to the protein N5-glutamine methyltransferase family. PrmC subfamily.</text>
</comment>
<dbReference type="InterPro" id="IPR002052">
    <property type="entry name" value="DNA_methylase_N6_adenine_CS"/>
</dbReference>
<proteinExistence type="inferred from homology"/>
<feature type="binding site" evidence="5">
    <location>
        <position position="153"/>
    </location>
    <ligand>
        <name>S-adenosyl-L-methionine</name>
        <dbReference type="ChEBI" id="CHEBI:59789"/>
    </ligand>
</feature>
<feature type="binding site" evidence="5">
    <location>
        <position position="180"/>
    </location>
    <ligand>
        <name>S-adenosyl-L-methionine</name>
        <dbReference type="ChEBI" id="CHEBI:59789"/>
    </ligand>
</feature>
<dbReference type="EC" id="2.1.1.297" evidence="5"/>
<dbReference type="NCBIfam" id="TIGR00536">
    <property type="entry name" value="hemK_fam"/>
    <property type="match status" value="1"/>
</dbReference>
<feature type="binding site" evidence="5">
    <location>
        <begin position="126"/>
        <end position="130"/>
    </location>
    <ligand>
        <name>S-adenosyl-L-methionine</name>
        <dbReference type="ChEBI" id="CHEBI:59789"/>
    </ligand>
</feature>
<dbReference type="CDD" id="cd02440">
    <property type="entry name" value="AdoMet_MTases"/>
    <property type="match status" value="1"/>
</dbReference>
<dbReference type="Proteomes" id="UP000023268">
    <property type="component" value="Unassembled WGS sequence"/>
</dbReference>
<organism evidence="8 9">
    <name type="scientific">Hylemonella gracilis str. Niagara R</name>
    <dbReference type="NCBI Taxonomy" id="1458275"/>
    <lineage>
        <taxon>Bacteria</taxon>
        <taxon>Pseudomonadati</taxon>
        <taxon>Pseudomonadota</taxon>
        <taxon>Betaproteobacteria</taxon>
        <taxon>Burkholderiales</taxon>
        <taxon>Comamonadaceae</taxon>
        <taxon>Hylemonella</taxon>
    </lineage>
</organism>
<evidence type="ECO:0000259" key="7">
    <source>
        <dbReference type="Pfam" id="PF17827"/>
    </source>
</evidence>
<evidence type="ECO:0000313" key="8">
    <source>
        <dbReference type="EMBL" id="EYC52572.1"/>
    </source>
</evidence>
<name>A0A016XLZ9_9BURK</name>
<dbReference type="InterPro" id="IPR019874">
    <property type="entry name" value="RF_methyltr_PrmC"/>
</dbReference>
<evidence type="ECO:0000256" key="4">
    <source>
        <dbReference type="ARBA" id="ARBA00048391"/>
    </source>
</evidence>
<evidence type="ECO:0000256" key="3">
    <source>
        <dbReference type="ARBA" id="ARBA00022691"/>
    </source>
</evidence>
<feature type="binding site" evidence="5">
    <location>
        <position position="194"/>
    </location>
    <ligand>
        <name>S-adenosyl-L-methionine</name>
        <dbReference type="ChEBI" id="CHEBI:59789"/>
    </ligand>
</feature>